<dbReference type="InterPro" id="IPR022770">
    <property type="entry name" value="IucA/IucC-like_C"/>
</dbReference>
<feature type="domain" description="Aerobactin siderophore biosynthesis IucA/IucC-like C-terminal" evidence="1">
    <location>
        <begin position="64"/>
        <end position="206"/>
    </location>
</feature>
<comment type="caution">
    <text evidence="2">The sequence shown here is derived from an EMBL/GenBank/DDBJ whole genome shotgun (WGS) entry which is preliminary data.</text>
</comment>
<dbReference type="OrthoDB" id="8993954at2"/>
<protein>
    <submittedName>
        <fullName evidence="2">Siderophore-iron reductase FhuF</fullName>
    </submittedName>
</protein>
<dbReference type="RefSeq" id="WP_095622498.1">
    <property type="nucleotide sequence ID" value="NZ_NSKB01000007.1"/>
</dbReference>
<dbReference type="AlphaFoldDB" id="A0A2A2ESN5"/>
<reference evidence="2 3" key="1">
    <citation type="submission" date="2017-08" db="EMBL/GenBank/DDBJ databases">
        <title>Halomonas alkalisoli sp. nov., isolated from saline alkaline soil.</title>
        <authorList>
            <person name="Wang D."/>
            <person name="Zhang G."/>
        </authorList>
    </citation>
    <scope>NUCLEOTIDE SEQUENCE [LARGE SCALE GENOMIC DNA]</scope>
    <source>
        <strain evidence="2 3">WRN001</strain>
    </source>
</reference>
<sequence>MIELLTPIFRGEWAHFGEGLICREAVGNNAYLLADLLNEPEKIDEILVRRARFYGVDDLRPVASIWLLKYVTLLVPPVAVAATVLQHGFPVRPQDISVILDEDATPVTFTIPQLGESIAGLGTQQRYAPLIKEHLQPLIAYLSSHSGVPSKILWGNVSRRLETILTLAQQLNTLPPETTQRAASDREFLLERRTWPDNERNPMFGSKRQAARVTENGVVPVRLHRHCCLDYRLPEGSYCGLCPLSPEFRKRKKRVP</sequence>
<proteinExistence type="predicted"/>
<dbReference type="InterPro" id="IPR008090">
    <property type="entry name" value="Fe_iron_reduct"/>
</dbReference>
<evidence type="ECO:0000259" key="1">
    <source>
        <dbReference type="Pfam" id="PF06276"/>
    </source>
</evidence>
<dbReference type="Proteomes" id="UP000217771">
    <property type="component" value="Unassembled WGS sequence"/>
</dbReference>
<accession>A0A2A2ESN5</accession>
<dbReference type="EMBL" id="NSKB01000007">
    <property type="protein sequence ID" value="PAU75303.1"/>
    <property type="molecule type" value="Genomic_DNA"/>
</dbReference>
<gene>
    <name evidence="2" type="primary">fhuF</name>
    <name evidence="2" type="ORF">CK498_19380</name>
</gene>
<dbReference type="GO" id="GO:0003824">
    <property type="term" value="F:catalytic activity"/>
    <property type="evidence" value="ECO:0007669"/>
    <property type="project" value="UniProtKB-ARBA"/>
</dbReference>
<dbReference type="NCBIfam" id="TIGR03951">
    <property type="entry name" value="Fe_III_red_FhuF"/>
    <property type="match status" value="1"/>
</dbReference>
<keyword evidence="3" id="KW-1185">Reference proteome</keyword>
<organism evidence="2 3">
    <name type="scientific">Halomonas salipaludis</name>
    <dbReference type="NCBI Taxonomy" id="2032625"/>
    <lineage>
        <taxon>Bacteria</taxon>
        <taxon>Pseudomonadati</taxon>
        <taxon>Pseudomonadota</taxon>
        <taxon>Gammaproteobacteria</taxon>
        <taxon>Oceanospirillales</taxon>
        <taxon>Halomonadaceae</taxon>
        <taxon>Halomonas</taxon>
    </lineage>
</organism>
<name>A0A2A2ESN5_9GAMM</name>
<evidence type="ECO:0000313" key="3">
    <source>
        <dbReference type="Proteomes" id="UP000217771"/>
    </source>
</evidence>
<dbReference type="Pfam" id="PF06276">
    <property type="entry name" value="FhuF"/>
    <property type="match status" value="1"/>
</dbReference>
<evidence type="ECO:0000313" key="2">
    <source>
        <dbReference type="EMBL" id="PAU75303.1"/>
    </source>
</evidence>